<dbReference type="OrthoDB" id="5867080at2759"/>
<evidence type="ECO:0000313" key="2">
    <source>
        <dbReference type="Proteomes" id="UP000230423"/>
    </source>
</evidence>
<accession>A0A2G9THG9</accession>
<evidence type="ECO:0000313" key="1">
    <source>
        <dbReference type="EMBL" id="PIO57413.1"/>
    </source>
</evidence>
<sequence>MNELNERVDNLENFVKAGFGREKVNALVVLCEQDLEKFVLLLEDEVFKNNRPYMNQLVDSRLYSQEHVNFIRECVFKHYEVPECLREFMWQALKECLNKRVREKQKKA</sequence>
<reference evidence="1 2" key="1">
    <citation type="submission" date="2015-09" db="EMBL/GenBank/DDBJ databases">
        <title>Draft genome of the parasitic nematode Teladorsagia circumcincta isolate WARC Sus (inbred).</title>
        <authorList>
            <person name="Mitreva M."/>
        </authorList>
    </citation>
    <scope>NUCLEOTIDE SEQUENCE [LARGE SCALE GENOMIC DNA]</scope>
    <source>
        <strain evidence="1 2">S</strain>
    </source>
</reference>
<organism evidence="1 2">
    <name type="scientific">Teladorsagia circumcincta</name>
    <name type="common">Brown stomach worm</name>
    <name type="synonym">Ostertagia circumcincta</name>
    <dbReference type="NCBI Taxonomy" id="45464"/>
    <lineage>
        <taxon>Eukaryota</taxon>
        <taxon>Metazoa</taxon>
        <taxon>Ecdysozoa</taxon>
        <taxon>Nematoda</taxon>
        <taxon>Chromadorea</taxon>
        <taxon>Rhabditida</taxon>
        <taxon>Rhabditina</taxon>
        <taxon>Rhabditomorpha</taxon>
        <taxon>Strongyloidea</taxon>
        <taxon>Trichostrongylidae</taxon>
        <taxon>Teladorsagia</taxon>
    </lineage>
</organism>
<proteinExistence type="predicted"/>
<protein>
    <submittedName>
        <fullName evidence="1">Uncharacterized protein</fullName>
    </submittedName>
</protein>
<keyword evidence="2" id="KW-1185">Reference proteome</keyword>
<dbReference type="EMBL" id="KZ365628">
    <property type="protein sequence ID" value="PIO57413.1"/>
    <property type="molecule type" value="Genomic_DNA"/>
</dbReference>
<dbReference type="Proteomes" id="UP000230423">
    <property type="component" value="Unassembled WGS sequence"/>
</dbReference>
<dbReference type="AlphaFoldDB" id="A0A2G9THG9"/>
<name>A0A2G9THG9_TELCI</name>
<gene>
    <name evidence="1" type="ORF">TELCIR_21178</name>
</gene>